<feature type="region of interest" description="Disordered" evidence="1">
    <location>
        <begin position="254"/>
        <end position="296"/>
    </location>
</feature>
<reference evidence="2" key="1">
    <citation type="submission" date="2024-07" db="EMBL/GenBank/DDBJ databases">
        <authorList>
            <person name="Li J."/>
            <person name="Wei H."/>
            <person name="Ma J."/>
        </authorList>
    </citation>
    <scope>NUCLEOTIDE SEQUENCE</scope>
    <source>
        <strain evidence="2">AMU7</strain>
    </source>
</reference>
<proteinExistence type="predicted"/>
<evidence type="ECO:0000256" key="1">
    <source>
        <dbReference type="SAM" id="MobiDB-lite"/>
    </source>
</evidence>
<feature type="region of interest" description="Disordered" evidence="1">
    <location>
        <begin position="1"/>
        <end position="184"/>
    </location>
</feature>
<name>A0AB39YP88_9MICC</name>
<feature type="compositionally biased region" description="Low complexity" evidence="1">
    <location>
        <begin position="106"/>
        <end position="119"/>
    </location>
</feature>
<organism evidence="2">
    <name type="scientific">Paenarthrobacter sp. AMU7</name>
    <dbReference type="NCBI Taxonomy" id="3162492"/>
    <lineage>
        <taxon>Bacteria</taxon>
        <taxon>Bacillati</taxon>
        <taxon>Actinomycetota</taxon>
        <taxon>Actinomycetes</taxon>
        <taxon>Micrococcales</taxon>
        <taxon>Micrococcaceae</taxon>
        <taxon>Paenarthrobacter</taxon>
    </lineage>
</organism>
<feature type="compositionally biased region" description="Low complexity" evidence="1">
    <location>
        <begin position="153"/>
        <end position="165"/>
    </location>
</feature>
<evidence type="ECO:0000313" key="2">
    <source>
        <dbReference type="EMBL" id="XDV71455.1"/>
    </source>
</evidence>
<feature type="compositionally biased region" description="Low complexity" evidence="1">
    <location>
        <begin position="273"/>
        <end position="296"/>
    </location>
</feature>
<gene>
    <name evidence="2" type="ORF">ABQM86_21270</name>
</gene>
<dbReference type="RefSeq" id="WP_280624923.1">
    <property type="nucleotide sequence ID" value="NZ_CP165735.1"/>
</dbReference>
<accession>A0AB39YP88</accession>
<dbReference type="EMBL" id="CP165735">
    <property type="protein sequence ID" value="XDV71455.1"/>
    <property type="molecule type" value="Genomic_DNA"/>
</dbReference>
<dbReference type="AlphaFoldDB" id="A0AB39YP88"/>
<sequence length="296" mass="32337">MDRIEQLMKKSKTPHPRTWHHPGYPDGPVACLLRRPQRRLNRRAQTSADGVAEHRRCGARPRGRRRGSRRSGEPGPAIGTGTGHYQHRQRFADADADDDGHGIAVANTNANANANPDGNPDGGGYPSADAHHPGWPQQRRLHRRFPPPPLCRPPRQLLPAPLQVPAHPPTSTSNVKTRSRPSNPAEYQQYYTVLGSAEGWLAYYISGEGPQAQSLHGRNAWYGVARLQDNGRYLNDYGQLWSAVYNWKFQTARSRTASTPPCRKPWTKSSPQGHPGPAPDAAVGAGPATPAGSGAP</sequence>
<feature type="compositionally biased region" description="Polar residues" evidence="1">
    <location>
        <begin position="170"/>
        <end position="184"/>
    </location>
</feature>
<feature type="compositionally biased region" description="Basic residues" evidence="1">
    <location>
        <begin position="9"/>
        <end position="20"/>
    </location>
</feature>
<feature type="compositionally biased region" description="Basic residues" evidence="1">
    <location>
        <begin position="57"/>
        <end position="69"/>
    </location>
</feature>
<protein>
    <submittedName>
        <fullName evidence="2">Uncharacterized protein</fullName>
    </submittedName>
</protein>